<dbReference type="Pfam" id="PF00115">
    <property type="entry name" value="COX1"/>
    <property type="match status" value="1"/>
</dbReference>
<dbReference type="GO" id="GO:0016020">
    <property type="term" value="C:membrane"/>
    <property type="evidence" value="ECO:0007669"/>
    <property type="project" value="InterPro"/>
</dbReference>
<dbReference type="Proteomes" id="UP001238179">
    <property type="component" value="Chromosome"/>
</dbReference>
<keyword evidence="2" id="KW-0812">Transmembrane</keyword>
<gene>
    <name evidence="4" type="primary">ccoN2</name>
    <name evidence="4" type="ORF">METEAL_40100</name>
</gene>
<dbReference type="GO" id="GO:0015990">
    <property type="term" value="P:electron transport coupled proton transport"/>
    <property type="evidence" value="ECO:0007669"/>
    <property type="project" value="TreeGrafter"/>
</dbReference>
<keyword evidence="2" id="KW-1133">Transmembrane helix</keyword>
<feature type="transmembrane region" description="Helical" evidence="2">
    <location>
        <begin position="389"/>
        <end position="410"/>
    </location>
</feature>
<proteinExistence type="predicted"/>
<evidence type="ECO:0000256" key="1">
    <source>
        <dbReference type="ARBA" id="ARBA00022660"/>
    </source>
</evidence>
<evidence type="ECO:0000313" key="4">
    <source>
        <dbReference type="EMBL" id="BDU74836.1"/>
    </source>
</evidence>
<dbReference type="InterPro" id="IPR000883">
    <property type="entry name" value="Cyt_C_Oxase_1"/>
</dbReference>
<feature type="transmembrane region" description="Helical" evidence="2">
    <location>
        <begin position="309"/>
        <end position="330"/>
    </location>
</feature>
<dbReference type="GO" id="GO:0022904">
    <property type="term" value="P:respiratory electron transport chain"/>
    <property type="evidence" value="ECO:0007669"/>
    <property type="project" value="TreeGrafter"/>
</dbReference>
<dbReference type="GO" id="GO:0020037">
    <property type="term" value="F:heme binding"/>
    <property type="evidence" value="ECO:0007669"/>
    <property type="project" value="InterPro"/>
</dbReference>
<dbReference type="GO" id="GO:0004129">
    <property type="term" value="F:cytochrome-c oxidase activity"/>
    <property type="evidence" value="ECO:0007669"/>
    <property type="project" value="InterPro"/>
</dbReference>
<dbReference type="KEGG" id="msil:METEAL_40100"/>
<feature type="transmembrane region" description="Helical" evidence="2">
    <location>
        <begin position="209"/>
        <end position="230"/>
    </location>
</feature>
<evidence type="ECO:0000256" key="2">
    <source>
        <dbReference type="SAM" id="Phobius"/>
    </source>
</evidence>
<dbReference type="PROSITE" id="PS50855">
    <property type="entry name" value="COX1"/>
    <property type="match status" value="1"/>
</dbReference>
<dbReference type="GO" id="GO:0009060">
    <property type="term" value="P:aerobic respiration"/>
    <property type="evidence" value="ECO:0007669"/>
    <property type="project" value="InterPro"/>
</dbReference>
<organism evidence="4 5">
    <name type="scientific">Mesoterricola silvestris</name>
    <dbReference type="NCBI Taxonomy" id="2927979"/>
    <lineage>
        <taxon>Bacteria</taxon>
        <taxon>Pseudomonadati</taxon>
        <taxon>Acidobacteriota</taxon>
        <taxon>Holophagae</taxon>
        <taxon>Holophagales</taxon>
        <taxon>Holophagaceae</taxon>
        <taxon>Mesoterricola</taxon>
    </lineage>
</organism>
<dbReference type="InterPro" id="IPR036927">
    <property type="entry name" value="Cyt_c_oxase-like_su1_sf"/>
</dbReference>
<dbReference type="PANTHER" id="PTHR10422:SF29">
    <property type="entry name" value="CYTOCHROME C OXIDASE SUBUNIT 1 HOMOLOG, BACTEROID"/>
    <property type="match status" value="1"/>
</dbReference>
<feature type="domain" description="Cytochrome oxidase subunit I profile" evidence="3">
    <location>
        <begin position="23"/>
        <end position="463"/>
    </location>
</feature>
<keyword evidence="2" id="KW-0472">Membrane</keyword>
<feature type="transmembrane region" description="Helical" evidence="2">
    <location>
        <begin position="29"/>
        <end position="53"/>
    </location>
</feature>
<evidence type="ECO:0000313" key="5">
    <source>
        <dbReference type="Proteomes" id="UP001238179"/>
    </source>
</evidence>
<name>A0AA48GZR3_9BACT</name>
<feature type="transmembrane region" description="Helical" evidence="2">
    <location>
        <begin position="106"/>
        <end position="129"/>
    </location>
</feature>
<evidence type="ECO:0000259" key="3">
    <source>
        <dbReference type="PROSITE" id="PS50855"/>
    </source>
</evidence>
<feature type="transmembrane region" description="Helical" evidence="2">
    <location>
        <begin position="430"/>
        <end position="452"/>
    </location>
</feature>
<feature type="transmembrane region" description="Helical" evidence="2">
    <location>
        <begin position="141"/>
        <end position="162"/>
    </location>
</feature>
<dbReference type="PANTHER" id="PTHR10422">
    <property type="entry name" value="CYTOCHROME C OXIDASE SUBUNIT 1"/>
    <property type="match status" value="1"/>
</dbReference>
<feature type="transmembrane region" description="Helical" evidence="2">
    <location>
        <begin position="73"/>
        <end position="94"/>
    </location>
</feature>
<dbReference type="SUPFAM" id="SSF81442">
    <property type="entry name" value="Cytochrome c oxidase subunit I-like"/>
    <property type="match status" value="1"/>
</dbReference>
<feature type="transmembrane region" description="Helical" evidence="2">
    <location>
        <begin position="169"/>
        <end position="189"/>
    </location>
</feature>
<feature type="transmembrane region" description="Helical" evidence="2">
    <location>
        <begin position="350"/>
        <end position="369"/>
    </location>
</feature>
<dbReference type="EMBL" id="AP027080">
    <property type="protein sequence ID" value="BDU74836.1"/>
    <property type="molecule type" value="Genomic_DNA"/>
</dbReference>
<dbReference type="InterPro" id="IPR023616">
    <property type="entry name" value="Cyt_c_oxase-like_su1_dom"/>
</dbReference>
<dbReference type="Gene3D" id="1.20.210.10">
    <property type="entry name" value="Cytochrome c oxidase-like, subunit I domain"/>
    <property type="match status" value="1"/>
</dbReference>
<keyword evidence="5" id="KW-1185">Reference proteome</keyword>
<sequence>MAQSVELTNRWDTRLAAWADEEHSASKRFLISAAVWALVGTLFGLIAASEYYWPDLVHNLPQLQFGRLRPTHVNVVAFGFISMANVGAIFYVIPELCRTRLFSERWGNVLMVAWNSVILLGILCLTNGITEGREYAELPWFLDLAMMAALILYIVLVWGTVLNRKEKQLYVSIWYIAGTTLWFPVVYLIGNRVFFAVPGIGDAIANWFYGHNILGLWFTTNGIGLLYYFLPKITRNPLYSHLLSIVGFSTIAMFYTPTGTHHLLQSPVPEWLKAVAVISSVMLLVPVMSVLVNFFLTMKGKWSMMTTHLPLRFFVTALGFYFLTCFTGPFQATRWINWYLHFTHWVVGHAHFALLGTFGFVGWGAIYYVAPRVSGRQWYSRRLANAHYWLSLIGTVLMIVALTVGGLIQASAWEEGIPVYRGVIMVAPFMLMRAFSGLLIVLGQVLFLYNVVKTLVFAEASLEGPLEEPAAVLPQSAAVRS</sequence>
<keyword evidence="1" id="KW-0249">Electron transport</keyword>
<reference evidence="5" key="1">
    <citation type="journal article" date="2023" name="Int. J. Syst. Evol. Microbiol.">
        <title>Mesoterricola silvestris gen. nov., sp. nov., Mesoterricola sediminis sp. nov., Geothrix oryzae sp. nov., Geothrix edaphica sp. nov., Geothrix rubra sp. nov., and Geothrix limicola sp. nov., six novel members of Acidobacteriota isolated from soils.</title>
        <authorList>
            <person name="Itoh H."/>
            <person name="Sugisawa Y."/>
            <person name="Mise K."/>
            <person name="Xu Z."/>
            <person name="Kuniyasu M."/>
            <person name="Ushijima N."/>
            <person name="Kawano K."/>
            <person name="Kobayashi E."/>
            <person name="Shiratori Y."/>
            <person name="Masuda Y."/>
            <person name="Senoo K."/>
        </authorList>
    </citation>
    <scope>NUCLEOTIDE SEQUENCE [LARGE SCALE GENOMIC DNA]</scope>
    <source>
        <strain evidence="5">W79</strain>
    </source>
</reference>
<dbReference type="AlphaFoldDB" id="A0AA48GZR3"/>
<keyword evidence="1" id="KW-0813">Transport</keyword>
<accession>A0AA48GZR3</accession>
<feature type="transmembrane region" description="Helical" evidence="2">
    <location>
        <begin position="237"/>
        <end position="255"/>
    </location>
</feature>
<protein>
    <submittedName>
        <fullName evidence="4">Cbb3-type cytochrome c oxidase subunit I</fullName>
    </submittedName>
</protein>
<keyword evidence="1" id="KW-0679">Respiratory chain</keyword>
<feature type="transmembrane region" description="Helical" evidence="2">
    <location>
        <begin position="275"/>
        <end position="297"/>
    </location>
</feature>
<dbReference type="RefSeq" id="WP_316413510.1">
    <property type="nucleotide sequence ID" value="NZ_AP027080.1"/>
</dbReference>